<reference evidence="1 2" key="1">
    <citation type="submission" date="2013-12" db="EMBL/GenBank/DDBJ databases">
        <authorList>
            <person name="Zelazny A."/>
            <person name="Olivier K."/>
            <person name="Holland S."/>
            <person name="Lenaerts A."/>
            <person name="Ordway D."/>
            <person name="DeGroote M.A."/>
            <person name="Parker T."/>
            <person name="Sizemore C."/>
            <person name="Tallon L.J."/>
            <person name="Sadzewicz L.K."/>
            <person name="Sengamalay N."/>
            <person name="Fraser C.M."/>
            <person name="Hine E."/>
            <person name="Shefchek K.A."/>
            <person name="Das S.P."/>
            <person name="Tettelin H."/>
        </authorList>
    </citation>
    <scope>NUCLEOTIDE SEQUENCE [LARGE SCALE GENOMIC DNA]</scope>
    <source>
        <strain evidence="1 2">1948</strain>
    </source>
</reference>
<dbReference type="AlphaFoldDB" id="A0A829QLG7"/>
<name>A0A829QLG7_9MYCO</name>
<sequence>MDIDVPTAQRQLTIAAAHQRLCRRELERAIYRAARHAGLTQRQISDIVGSYSQATIQRIIRRMALDPSLLEESPTDTVDRRAAGLITDEEMMNKLLHRNYGFGAAVRIDGVVTDAYARGTWDDIEMAYYQRLLTDDESHTLADYPLRT</sequence>
<evidence type="ECO:0000313" key="2">
    <source>
        <dbReference type="Proteomes" id="UP000021210"/>
    </source>
</evidence>
<dbReference type="EMBL" id="JAOH01000002">
    <property type="protein sequence ID" value="EUA63617.1"/>
    <property type="molecule type" value="Genomic_DNA"/>
</dbReference>
<proteinExistence type="predicted"/>
<evidence type="ECO:0000313" key="1">
    <source>
        <dbReference type="EMBL" id="EUA63617.1"/>
    </source>
</evidence>
<gene>
    <name evidence="1" type="ORF">I542_3774</name>
</gene>
<dbReference type="Proteomes" id="UP000021210">
    <property type="component" value="Unassembled WGS sequence"/>
</dbReference>
<protein>
    <submittedName>
        <fullName evidence="1">Uncharacterized protein</fullName>
    </submittedName>
</protein>
<comment type="caution">
    <text evidence="1">The sequence shown here is derived from an EMBL/GenBank/DDBJ whole genome shotgun (WGS) entry which is preliminary data.</text>
</comment>
<organism evidence="1 2">
    <name type="scientific">Mycobacteroides abscessus 1948</name>
    <dbReference type="NCBI Taxonomy" id="1299323"/>
    <lineage>
        <taxon>Bacteria</taxon>
        <taxon>Bacillati</taxon>
        <taxon>Actinomycetota</taxon>
        <taxon>Actinomycetes</taxon>
        <taxon>Mycobacteriales</taxon>
        <taxon>Mycobacteriaceae</taxon>
        <taxon>Mycobacteroides</taxon>
        <taxon>Mycobacteroides abscessus</taxon>
    </lineage>
</organism>
<accession>A0A829QLG7</accession>